<dbReference type="InterPro" id="IPR036388">
    <property type="entry name" value="WH-like_DNA-bd_sf"/>
</dbReference>
<dbReference type="PANTHER" id="PTHR42942">
    <property type="entry name" value="6-O-METHYLGUANINE DNA METHYLTRANSFERASE"/>
    <property type="match status" value="1"/>
</dbReference>
<dbReference type="Proteomes" id="UP000275225">
    <property type="component" value="Unassembled WGS sequence"/>
</dbReference>
<proteinExistence type="predicted"/>
<dbReference type="Gene3D" id="1.10.10.10">
    <property type="entry name" value="Winged helix-like DNA-binding domain superfamily/Winged helix DNA-binding domain"/>
    <property type="match status" value="1"/>
</dbReference>
<dbReference type="GO" id="GO:0006281">
    <property type="term" value="P:DNA repair"/>
    <property type="evidence" value="ECO:0007669"/>
    <property type="project" value="InterPro"/>
</dbReference>
<dbReference type="PANTHER" id="PTHR42942:SF1">
    <property type="entry name" value="ALKYLTRANSFERASE-LIKE PROTEIN 1"/>
    <property type="match status" value="1"/>
</dbReference>
<dbReference type="EMBL" id="RQJX01000013">
    <property type="protein sequence ID" value="RQN03327.1"/>
    <property type="molecule type" value="Genomic_DNA"/>
</dbReference>
<sequence>MNERFAERVLARVEQIPPGQVLTFGLIAEDLGEGGPRQVGQVMSRVGHVVCWWRVVRADGTLPAHLMLEAQEHWAREGTPVRRGRVDVPRAVGGV</sequence>
<evidence type="ECO:0000313" key="4">
    <source>
        <dbReference type="Proteomes" id="UP000275225"/>
    </source>
</evidence>
<dbReference type="GO" id="GO:0003824">
    <property type="term" value="F:catalytic activity"/>
    <property type="evidence" value="ECO:0007669"/>
    <property type="project" value="InterPro"/>
</dbReference>
<protein>
    <submittedName>
        <fullName evidence="3">MGMT family protein</fullName>
    </submittedName>
</protein>
<dbReference type="AlphaFoldDB" id="A0A3N6Z8Q0"/>
<organism evidence="3 4">
    <name type="scientific">Aeromicrobium camelliae</name>
    <dbReference type="NCBI Taxonomy" id="1538144"/>
    <lineage>
        <taxon>Bacteria</taxon>
        <taxon>Bacillati</taxon>
        <taxon>Actinomycetota</taxon>
        <taxon>Actinomycetes</taxon>
        <taxon>Propionibacteriales</taxon>
        <taxon>Nocardioidaceae</taxon>
        <taxon>Aeromicrobium</taxon>
    </lineage>
</organism>
<evidence type="ECO:0000313" key="3">
    <source>
        <dbReference type="EMBL" id="RQN03327.1"/>
    </source>
</evidence>
<dbReference type="InterPro" id="IPR014048">
    <property type="entry name" value="MethylDNA_cys_MeTrfase_DNA-bd"/>
</dbReference>
<evidence type="ECO:0000256" key="1">
    <source>
        <dbReference type="ARBA" id="ARBA00022763"/>
    </source>
</evidence>
<evidence type="ECO:0000259" key="2">
    <source>
        <dbReference type="Pfam" id="PF01035"/>
    </source>
</evidence>
<accession>A0A3N6Z8Q0</accession>
<dbReference type="Pfam" id="PF01035">
    <property type="entry name" value="DNA_binding_1"/>
    <property type="match status" value="1"/>
</dbReference>
<dbReference type="OrthoDB" id="9132167at2"/>
<keyword evidence="1" id="KW-0227">DNA damage</keyword>
<keyword evidence="4" id="KW-1185">Reference proteome</keyword>
<name>A0A3N6Z8Q0_9ACTN</name>
<dbReference type="InterPro" id="IPR052520">
    <property type="entry name" value="ATL_DNA_repair"/>
</dbReference>
<comment type="caution">
    <text evidence="3">The sequence shown here is derived from an EMBL/GenBank/DDBJ whole genome shotgun (WGS) entry which is preliminary data.</text>
</comment>
<reference evidence="3 4" key="1">
    <citation type="submission" date="2018-11" db="EMBL/GenBank/DDBJ databases">
        <authorList>
            <person name="Li F."/>
        </authorList>
    </citation>
    <scope>NUCLEOTIDE SEQUENCE [LARGE SCALE GENOMIC DNA]</scope>
    <source>
        <strain evidence="3 4">YS17T</strain>
    </source>
</reference>
<dbReference type="SUPFAM" id="SSF46767">
    <property type="entry name" value="Methylated DNA-protein cysteine methyltransferase, C-terminal domain"/>
    <property type="match status" value="1"/>
</dbReference>
<gene>
    <name evidence="3" type="ORF">EHW97_10425</name>
</gene>
<dbReference type="InterPro" id="IPR036217">
    <property type="entry name" value="MethylDNA_cys_MeTrfase_DNAb"/>
</dbReference>
<dbReference type="CDD" id="cd06445">
    <property type="entry name" value="ATase"/>
    <property type="match status" value="1"/>
</dbReference>
<feature type="domain" description="Methylated-DNA-[protein]-cysteine S-methyltransferase DNA binding" evidence="2">
    <location>
        <begin position="5"/>
        <end position="65"/>
    </location>
</feature>